<dbReference type="Gene3D" id="2.120.10.10">
    <property type="match status" value="1"/>
</dbReference>
<keyword evidence="2" id="KW-0378">Hydrolase</keyword>
<sequence length="436" mass="45652">MQIARPMTLAWLVLAVAACHRDAPAPAPATTAAAATDLAKPWSVHDWPLPSTIGSAQPDLALTPDGRVLLSWISSLPGRRNALQFVAMADNGHWQSAPRTIAVGNSLMANWANVPHIAQTADGALWVQFMQQRGSGHAGDVALSRSTDGGFNWSAPIAVNDDGVEAEHGFAALWPASRDSIGVAWLNGGEGGAAATTHDGAAAGDGMQHGETRTGLRAAVFDMDLQRSNETVLDAKTCDCCQSEVVATARGPLLAYRDRSDAEVRDIVVVRSDGGAWGKPVPVHADGWVMRGCPVNGPALAADGDNVVVAWYTAANEQPLVQVARSDNAGDSFAAPVVLEQGAAVQGRAAVALDARQAFVLWLSEDAGGQSLWLSRRSPDLARELQRIEVAKLQGRGRATGYPQIVLRGGDAYIAWTDVIEGAPQLRGAVVTPAAG</sequence>
<name>A0ABT0A5V3_9GAMM</name>
<gene>
    <name evidence="2" type="ORF">MQC88_10370</name>
</gene>
<evidence type="ECO:0000256" key="1">
    <source>
        <dbReference type="SAM" id="SignalP"/>
    </source>
</evidence>
<dbReference type="CDD" id="cd15482">
    <property type="entry name" value="Sialidase_non-viral"/>
    <property type="match status" value="1"/>
</dbReference>
<reference evidence="2 3" key="1">
    <citation type="submission" date="2022-03" db="EMBL/GenBank/DDBJ databases">
        <title>Luteimonas soily sp. nov., a novel bacterium isolated from the soil.</title>
        <authorList>
            <person name="Zhang X."/>
        </authorList>
    </citation>
    <scope>NUCLEOTIDE SEQUENCE [LARGE SCALE GENOMIC DNA]</scope>
    <source>
        <strain evidence="2 3">50</strain>
    </source>
</reference>
<feature type="signal peptide" evidence="1">
    <location>
        <begin position="1"/>
        <end position="25"/>
    </location>
</feature>
<dbReference type="EMBL" id="JALGCL010000003">
    <property type="protein sequence ID" value="MCJ0826349.1"/>
    <property type="molecule type" value="Genomic_DNA"/>
</dbReference>
<dbReference type="GO" id="GO:0016787">
    <property type="term" value="F:hydrolase activity"/>
    <property type="evidence" value="ECO:0007669"/>
    <property type="project" value="UniProtKB-KW"/>
</dbReference>
<keyword evidence="3" id="KW-1185">Reference proteome</keyword>
<dbReference type="Proteomes" id="UP001165423">
    <property type="component" value="Unassembled WGS sequence"/>
</dbReference>
<dbReference type="RefSeq" id="WP_243321720.1">
    <property type="nucleotide sequence ID" value="NZ_JALGCL010000003.1"/>
</dbReference>
<keyword evidence="1" id="KW-0732">Signal</keyword>
<evidence type="ECO:0000313" key="2">
    <source>
        <dbReference type="EMBL" id="MCJ0826349.1"/>
    </source>
</evidence>
<evidence type="ECO:0000313" key="3">
    <source>
        <dbReference type="Proteomes" id="UP001165423"/>
    </source>
</evidence>
<accession>A0ABT0A5V3</accession>
<comment type="caution">
    <text evidence="2">The sequence shown here is derived from an EMBL/GenBank/DDBJ whole genome shotgun (WGS) entry which is preliminary data.</text>
</comment>
<dbReference type="PROSITE" id="PS51257">
    <property type="entry name" value="PROKAR_LIPOPROTEIN"/>
    <property type="match status" value="1"/>
</dbReference>
<feature type="chain" id="PRO_5046702147" evidence="1">
    <location>
        <begin position="26"/>
        <end position="436"/>
    </location>
</feature>
<dbReference type="SUPFAM" id="SSF50939">
    <property type="entry name" value="Sialidases"/>
    <property type="match status" value="2"/>
</dbReference>
<organism evidence="2 3">
    <name type="scientific">Cognatiluteimonas sedimenti</name>
    <dbReference type="NCBI Taxonomy" id="2927791"/>
    <lineage>
        <taxon>Bacteria</taxon>
        <taxon>Pseudomonadati</taxon>
        <taxon>Pseudomonadota</taxon>
        <taxon>Gammaproteobacteria</taxon>
        <taxon>Lysobacterales</taxon>
        <taxon>Lysobacteraceae</taxon>
        <taxon>Cognatiluteimonas</taxon>
    </lineage>
</organism>
<protein>
    <submittedName>
        <fullName evidence="2">Glycoside hydrolase</fullName>
    </submittedName>
</protein>
<proteinExistence type="predicted"/>
<dbReference type="InterPro" id="IPR036278">
    <property type="entry name" value="Sialidase_sf"/>
</dbReference>